<feature type="non-terminal residue" evidence="1">
    <location>
        <position position="45"/>
    </location>
</feature>
<sequence>MATSATEENALTELAAEKSAIEMAAAENRKLAAVFWDMDGTLIDS</sequence>
<evidence type="ECO:0000313" key="1">
    <source>
        <dbReference type="EMBL" id="EPI51741.1"/>
    </source>
</evidence>
<protein>
    <submittedName>
        <fullName evidence="1">Uncharacterized protein</fullName>
    </submittedName>
</protein>
<reference evidence="1 2" key="1">
    <citation type="submission" date="2013-06" db="EMBL/GenBank/DDBJ databases">
        <authorList>
            <person name="Weinstock G."/>
            <person name="Sodergren E."/>
            <person name="Lobos E.A."/>
            <person name="Fulton L."/>
            <person name="Fulton R."/>
            <person name="Courtney L."/>
            <person name="Fronick C."/>
            <person name="O'Laughlin M."/>
            <person name="Godfrey J."/>
            <person name="Wilson R.M."/>
            <person name="Miner T."/>
            <person name="Farmer C."/>
            <person name="Delehaunty K."/>
            <person name="Cordes M."/>
            <person name="Minx P."/>
            <person name="Tomlinson C."/>
            <person name="Chen J."/>
            <person name="Wollam A."/>
            <person name="Pepin K.H."/>
            <person name="Bhonagiri V."/>
            <person name="Zhang X."/>
            <person name="Warren W."/>
            <person name="Mitreva M."/>
            <person name="Mardis E.R."/>
            <person name="Wilson R.K."/>
        </authorList>
    </citation>
    <scope>NUCLEOTIDE SEQUENCE [LARGE SCALE GENOMIC DNA]</scope>
    <source>
        <strain evidence="1 2">JCP8017A</strain>
    </source>
</reference>
<proteinExistence type="predicted"/>
<dbReference type="AlphaFoldDB" id="T2PJS4"/>
<dbReference type="HOGENOM" id="CLU_3209327_0_0_11"/>
<comment type="caution">
    <text evidence="1">The sequence shown here is derived from an EMBL/GenBank/DDBJ whole genome shotgun (WGS) entry which is preliminary data.</text>
</comment>
<organism evidence="1 2">
    <name type="scientific">Gardnerella pickettii JCP8017A</name>
    <dbReference type="NCBI Taxonomy" id="1261062"/>
    <lineage>
        <taxon>Bacteria</taxon>
        <taxon>Bacillati</taxon>
        <taxon>Actinomycetota</taxon>
        <taxon>Actinomycetes</taxon>
        <taxon>Bifidobacteriales</taxon>
        <taxon>Bifidobacteriaceae</taxon>
        <taxon>Gardnerella</taxon>
        <taxon>Gardnerella pickettii</taxon>
    </lineage>
</organism>
<dbReference type="EMBL" id="ATJN01000055">
    <property type="protein sequence ID" value="EPI51741.1"/>
    <property type="molecule type" value="Genomic_DNA"/>
</dbReference>
<gene>
    <name evidence="1" type="ORF">HMPREF1577_00993</name>
</gene>
<evidence type="ECO:0000313" key="2">
    <source>
        <dbReference type="Proteomes" id="UP000015779"/>
    </source>
</evidence>
<dbReference type="Proteomes" id="UP000015779">
    <property type="component" value="Unassembled WGS sequence"/>
</dbReference>
<name>T2PJS4_9BIFI</name>
<accession>T2PJS4</accession>